<evidence type="ECO:0000256" key="5">
    <source>
        <dbReference type="ARBA" id="ARBA00023077"/>
    </source>
</evidence>
<evidence type="ECO:0000256" key="4">
    <source>
        <dbReference type="ARBA" id="ARBA00022692"/>
    </source>
</evidence>
<evidence type="ECO:0000256" key="1">
    <source>
        <dbReference type="ARBA" id="ARBA00004571"/>
    </source>
</evidence>
<evidence type="ECO:0000256" key="8">
    <source>
        <dbReference type="PROSITE-ProRule" id="PRU01360"/>
    </source>
</evidence>
<dbReference type="InterPro" id="IPR008969">
    <property type="entry name" value="CarboxyPept-like_regulatory"/>
</dbReference>
<dbReference type="PANTHER" id="PTHR30069:SF57">
    <property type="entry name" value="TONB-DEPENDENT RECEPTOR"/>
    <property type="match status" value="1"/>
</dbReference>
<gene>
    <name evidence="10" type="ORF">GRFL_1286</name>
</gene>
<dbReference type="Proteomes" id="UP000186230">
    <property type="component" value="Chromosome"/>
</dbReference>
<keyword evidence="2 8" id="KW-0813">Transport</keyword>
<evidence type="ECO:0000256" key="9">
    <source>
        <dbReference type="RuleBase" id="RU003357"/>
    </source>
</evidence>
<evidence type="ECO:0000256" key="6">
    <source>
        <dbReference type="ARBA" id="ARBA00023136"/>
    </source>
</evidence>
<dbReference type="EMBL" id="CP016359">
    <property type="protein sequence ID" value="APU68010.1"/>
    <property type="molecule type" value="Genomic_DNA"/>
</dbReference>
<evidence type="ECO:0000256" key="7">
    <source>
        <dbReference type="ARBA" id="ARBA00023237"/>
    </source>
</evidence>
<evidence type="ECO:0000313" key="10">
    <source>
        <dbReference type="EMBL" id="APU68010.1"/>
    </source>
</evidence>
<evidence type="ECO:0000256" key="3">
    <source>
        <dbReference type="ARBA" id="ARBA00022452"/>
    </source>
</evidence>
<dbReference type="PROSITE" id="PS52016">
    <property type="entry name" value="TONB_DEPENDENT_REC_3"/>
    <property type="match status" value="1"/>
</dbReference>
<keyword evidence="5 9" id="KW-0798">TonB box</keyword>
<dbReference type="STRING" id="1229726.GRFL_1286"/>
<dbReference type="GO" id="GO:0044718">
    <property type="term" value="P:siderophore transmembrane transport"/>
    <property type="evidence" value="ECO:0007669"/>
    <property type="project" value="TreeGrafter"/>
</dbReference>
<dbReference type="InterPro" id="IPR036942">
    <property type="entry name" value="Beta-barrel_TonB_sf"/>
</dbReference>
<dbReference type="Pfam" id="PF07715">
    <property type="entry name" value="Plug"/>
    <property type="match status" value="1"/>
</dbReference>
<dbReference type="GO" id="GO:0015344">
    <property type="term" value="F:siderophore uptake transmembrane transporter activity"/>
    <property type="evidence" value="ECO:0007669"/>
    <property type="project" value="TreeGrafter"/>
</dbReference>
<dbReference type="Pfam" id="PF00593">
    <property type="entry name" value="TonB_dep_Rec_b-barrel"/>
    <property type="match status" value="1"/>
</dbReference>
<name>A0A1L7I337_9FLAO</name>
<dbReference type="SUPFAM" id="SSF49464">
    <property type="entry name" value="Carboxypeptidase regulatory domain-like"/>
    <property type="match status" value="1"/>
</dbReference>
<dbReference type="InterPro" id="IPR000531">
    <property type="entry name" value="Beta-barrel_TonB"/>
</dbReference>
<proteinExistence type="inferred from homology"/>
<comment type="similarity">
    <text evidence="8 9">Belongs to the TonB-dependent receptor family.</text>
</comment>
<dbReference type="InterPro" id="IPR039426">
    <property type="entry name" value="TonB-dep_rcpt-like"/>
</dbReference>
<dbReference type="AlphaFoldDB" id="A0A1L7I337"/>
<dbReference type="SUPFAM" id="SSF56935">
    <property type="entry name" value="Porins"/>
    <property type="match status" value="1"/>
</dbReference>
<dbReference type="InterPro" id="IPR037066">
    <property type="entry name" value="Plug_dom_sf"/>
</dbReference>
<dbReference type="RefSeq" id="WP_083643825.1">
    <property type="nucleotide sequence ID" value="NZ_AMRU01000002.1"/>
</dbReference>
<organism evidence="10 11">
    <name type="scientific">Christiangramia flava JLT2011</name>
    <dbReference type="NCBI Taxonomy" id="1229726"/>
    <lineage>
        <taxon>Bacteria</taxon>
        <taxon>Pseudomonadati</taxon>
        <taxon>Bacteroidota</taxon>
        <taxon>Flavobacteriia</taxon>
        <taxon>Flavobacteriales</taxon>
        <taxon>Flavobacteriaceae</taxon>
        <taxon>Christiangramia</taxon>
    </lineage>
</organism>
<keyword evidence="11" id="KW-1185">Reference proteome</keyword>
<keyword evidence="4 8" id="KW-0812">Transmembrane</keyword>
<dbReference type="Gene3D" id="2.40.170.20">
    <property type="entry name" value="TonB-dependent receptor, beta-barrel domain"/>
    <property type="match status" value="1"/>
</dbReference>
<comment type="subcellular location">
    <subcellularLocation>
        <location evidence="1 8">Cell outer membrane</location>
        <topology evidence="1 8">Multi-pass membrane protein</topology>
    </subcellularLocation>
</comment>
<dbReference type="OrthoDB" id="9760333at2"/>
<dbReference type="PANTHER" id="PTHR30069">
    <property type="entry name" value="TONB-DEPENDENT OUTER MEMBRANE RECEPTOR"/>
    <property type="match status" value="1"/>
</dbReference>
<reference evidence="10 11" key="1">
    <citation type="submission" date="2016-07" db="EMBL/GenBank/DDBJ databases">
        <title>Multi-omics approach to identify versatile polysaccharide utilization systems of a marine flavobacterium Gramella flava.</title>
        <authorList>
            <person name="Tang K."/>
        </authorList>
    </citation>
    <scope>NUCLEOTIDE SEQUENCE [LARGE SCALE GENOMIC DNA]</scope>
    <source>
        <strain evidence="10 11">JLT2011</strain>
    </source>
</reference>
<dbReference type="Gene3D" id="2.60.40.1120">
    <property type="entry name" value="Carboxypeptidase-like, regulatory domain"/>
    <property type="match status" value="1"/>
</dbReference>
<keyword evidence="7 8" id="KW-0998">Cell outer membrane</keyword>
<keyword evidence="3 8" id="KW-1134">Transmembrane beta strand</keyword>
<keyword evidence="10" id="KW-0675">Receptor</keyword>
<sequence>MKLPAHLVLFFSIFCASAQQAEVTGVVTAEGIPTAFASVYLEKTDIGTTTNEQGVYELKIPEGHYELIIQAVGYKKIKYHLEILSQEPKELNFNLEEDITGLDQVVVSASRTGQLRQTAPVIVSVTSSKDFQATQSISLSEGLNFQPGLRMETNCQNCGFSQVRMNGLDGAYSQILINSRPIFSALNGVYGLDQIPANSIERVEVVRGGGSALYGSNAIAGTINIITKEPTENLFEIASNFAAIGGKAGDQAVSLNGTLLSNDYKTGLSIFGMFRDRNPFDQNGDGFTEITKVENKTFGFNSFFKPGERSKLSLDFHTIHEFRRGGNEIQLLPYEADITEQIESDVVGGGLTYETYSASKDWQYSVYGTAQLSKNNNFYGGKGENLEESLKGFGNTKDETFVLGGQTSYNQANFLGGPATFTTGTEFKHSEMADSKPGYNAYIDQTLNILGVYAQQEWQATEDLKVLGGLRADFHNIAEENVVINPRLNILYSLTENLQFRTSYAKGFRAPQVFTEDIHARIAAGEISLVRLSEDLRSETSHSFLVSAEWSQSTLDQDYRFTFESFYTRLENPFVLERTSETIFEKRNGQGADVYGINLDAVLAPNQDWIFQAGGTIQKAAYDRPVQYSDDTEASLENAENFFKSPNFYGNFILTYAPIKAWQNNISGVYTGSMYVPHLAGYIANDRLEKTRDFMEFNLKTAYTFQLTKSFQLELNAGVQNLLNEYQQDFDFGVERDANYIYGPSRPRTYFIGLKLGNKLLQ</sequence>
<dbReference type="Gene3D" id="2.170.130.10">
    <property type="entry name" value="TonB-dependent receptor, plug domain"/>
    <property type="match status" value="1"/>
</dbReference>
<evidence type="ECO:0000313" key="11">
    <source>
        <dbReference type="Proteomes" id="UP000186230"/>
    </source>
</evidence>
<dbReference type="KEGG" id="gfl:GRFL_1286"/>
<protein>
    <submittedName>
        <fullName evidence="10">TonB-dependent receptor</fullName>
    </submittedName>
</protein>
<accession>A0A1L7I337</accession>
<dbReference type="GO" id="GO:0009279">
    <property type="term" value="C:cell outer membrane"/>
    <property type="evidence" value="ECO:0007669"/>
    <property type="project" value="UniProtKB-SubCell"/>
</dbReference>
<evidence type="ECO:0000256" key="2">
    <source>
        <dbReference type="ARBA" id="ARBA00022448"/>
    </source>
</evidence>
<dbReference type="Pfam" id="PF13715">
    <property type="entry name" value="CarbopepD_reg_2"/>
    <property type="match status" value="1"/>
</dbReference>
<keyword evidence="6 8" id="KW-0472">Membrane</keyword>
<dbReference type="InterPro" id="IPR012910">
    <property type="entry name" value="Plug_dom"/>
</dbReference>